<proteinExistence type="inferred from homology"/>
<evidence type="ECO:0000313" key="7">
    <source>
        <dbReference type="Proteomes" id="UP000694563"/>
    </source>
</evidence>
<evidence type="ECO:0000256" key="3">
    <source>
        <dbReference type="ARBA" id="ARBA00022525"/>
    </source>
</evidence>
<dbReference type="PANTHER" id="PTHR10206">
    <property type="entry name" value="CATHELICIDIN"/>
    <property type="match status" value="1"/>
</dbReference>
<comment type="subcellular location">
    <subcellularLocation>
        <location evidence="1">Secreted</location>
    </subcellularLocation>
</comment>
<evidence type="ECO:0000256" key="4">
    <source>
        <dbReference type="ARBA" id="ARBA00023157"/>
    </source>
</evidence>
<keyword evidence="3" id="KW-0964">Secreted</keyword>
<dbReference type="Gene3D" id="3.10.450.10">
    <property type="match status" value="1"/>
</dbReference>
<dbReference type="GO" id="GO:0045087">
    <property type="term" value="P:innate immune response"/>
    <property type="evidence" value="ECO:0007669"/>
    <property type="project" value="TreeGrafter"/>
</dbReference>
<dbReference type="Pfam" id="PF00666">
    <property type="entry name" value="Cathelicidins"/>
    <property type="match status" value="1"/>
</dbReference>
<dbReference type="GO" id="GO:0050830">
    <property type="term" value="P:defense response to Gram-positive bacterium"/>
    <property type="evidence" value="ECO:0007669"/>
    <property type="project" value="TreeGrafter"/>
</dbReference>
<evidence type="ECO:0000256" key="2">
    <source>
        <dbReference type="ARBA" id="ARBA00005320"/>
    </source>
</evidence>
<dbReference type="GO" id="GO:0001530">
    <property type="term" value="F:lipopolysaccharide binding"/>
    <property type="evidence" value="ECO:0007669"/>
    <property type="project" value="TreeGrafter"/>
</dbReference>
<dbReference type="InterPro" id="IPR001894">
    <property type="entry name" value="Cathelicidin-like"/>
</dbReference>
<dbReference type="SUPFAM" id="SSF54403">
    <property type="entry name" value="Cystatin/monellin"/>
    <property type="match status" value="1"/>
</dbReference>
<evidence type="ECO:0000313" key="6">
    <source>
        <dbReference type="Ensembl" id="ENSCUSP00005005190.1"/>
    </source>
</evidence>
<keyword evidence="7" id="KW-1185">Reference proteome</keyword>
<dbReference type="Proteomes" id="UP000694563">
    <property type="component" value="Chromosome 1"/>
</dbReference>
<dbReference type="Ensembl" id="ENSCUST00005005401.1">
    <property type="protein sequence ID" value="ENSCUSP00005005190.1"/>
    <property type="gene ID" value="ENSCUSG00005003321.1"/>
</dbReference>
<sequence>GQEPSGSLLVTRCPCQLGAPGLHKPSLAPWLIYTNLLVTLPLLSPKLRTPLLSPPAAVTHPCPQGVELSSLQAFNFSMMETECAASARSDPEDCAFKENGVILKCLGTVKMLQESPEIDLNCSESSSDVSEGSRGHPWVGREGRVRPPAPRPLKTPKRDHPHRVPIPTVSLSPWWHYSHCILFPPNQQ</sequence>
<evidence type="ECO:0000256" key="5">
    <source>
        <dbReference type="SAM" id="MobiDB-lite"/>
    </source>
</evidence>
<keyword evidence="4" id="KW-1015">Disulfide bond</keyword>
<name>A0A8C3TT99_CATUS</name>
<dbReference type="GO" id="GO:0050829">
    <property type="term" value="P:defense response to Gram-negative bacterium"/>
    <property type="evidence" value="ECO:0007669"/>
    <property type="project" value="TreeGrafter"/>
</dbReference>
<organism evidence="6 7">
    <name type="scientific">Catharus ustulatus</name>
    <name type="common">Russet-backed thrush</name>
    <name type="synonym">Hylocichla ustulatus</name>
    <dbReference type="NCBI Taxonomy" id="91951"/>
    <lineage>
        <taxon>Eukaryota</taxon>
        <taxon>Metazoa</taxon>
        <taxon>Chordata</taxon>
        <taxon>Craniata</taxon>
        <taxon>Vertebrata</taxon>
        <taxon>Euteleostomi</taxon>
        <taxon>Archelosauria</taxon>
        <taxon>Archosauria</taxon>
        <taxon>Dinosauria</taxon>
        <taxon>Saurischia</taxon>
        <taxon>Theropoda</taxon>
        <taxon>Coelurosauria</taxon>
        <taxon>Aves</taxon>
        <taxon>Neognathae</taxon>
        <taxon>Neoaves</taxon>
        <taxon>Telluraves</taxon>
        <taxon>Australaves</taxon>
        <taxon>Passeriformes</taxon>
        <taxon>Turdidae</taxon>
        <taxon>Catharus</taxon>
    </lineage>
</organism>
<evidence type="ECO:0000256" key="1">
    <source>
        <dbReference type="ARBA" id="ARBA00004613"/>
    </source>
</evidence>
<dbReference type="AlphaFoldDB" id="A0A8C3TT99"/>
<reference evidence="6" key="2">
    <citation type="submission" date="2025-08" db="UniProtKB">
        <authorList>
            <consortium name="Ensembl"/>
        </authorList>
    </citation>
    <scope>IDENTIFICATION</scope>
</reference>
<feature type="compositionally biased region" description="Basic and acidic residues" evidence="5">
    <location>
        <begin position="131"/>
        <end position="145"/>
    </location>
</feature>
<dbReference type="PANTHER" id="PTHR10206:SF0">
    <property type="entry name" value="CATHELICIDIN B1-RELATED"/>
    <property type="match status" value="1"/>
</dbReference>
<reference evidence="6" key="3">
    <citation type="submission" date="2025-09" db="UniProtKB">
        <authorList>
            <consortium name="Ensembl"/>
        </authorList>
    </citation>
    <scope>IDENTIFICATION</scope>
</reference>
<feature type="compositionally biased region" description="Basic residues" evidence="5">
    <location>
        <begin position="154"/>
        <end position="163"/>
    </location>
</feature>
<protein>
    <submittedName>
        <fullName evidence="6">Uncharacterized protein</fullName>
    </submittedName>
</protein>
<dbReference type="InterPro" id="IPR046350">
    <property type="entry name" value="Cystatin_sf"/>
</dbReference>
<feature type="region of interest" description="Disordered" evidence="5">
    <location>
        <begin position="121"/>
        <end position="164"/>
    </location>
</feature>
<dbReference type="GO" id="GO:0061844">
    <property type="term" value="P:antimicrobial humoral immune response mediated by antimicrobial peptide"/>
    <property type="evidence" value="ECO:0007669"/>
    <property type="project" value="TreeGrafter"/>
</dbReference>
<comment type="similarity">
    <text evidence="2">Belongs to the cathelicidin family.</text>
</comment>
<dbReference type="GO" id="GO:0005615">
    <property type="term" value="C:extracellular space"/>
    <property type="evidence" value="ECO:0007669"/>
    <property type="project" value="TreeGrafter"/>
</dbReference>
<accession>A0A8C3TT99</accession>
<reference evidence="6" key="1">
    <citation type="submission" date="2020-10" db="EMBL/GenBank/DDBJ databases">
        <title>Catharus ustulatus (Swainson's thrush) genome, bCatUst1, primary haplotype v2.</title>
        <authorList>
            <person name="Delmore K."/>
            <person name="Vafadar M."/>
            <person name="Formenti G."/>
            <person name="Chow W."/>
            <person name="Pelan S."/>
            <person name="Howe K."/>
            <person name="Rhie A."/>
            <person name="Mountcastle J."/>
            <person name="Haase B."/>
            <person name="Fedrigo O."/>
            <person name="Jarvis E.D."/>
        </authorList>
    </citation>
    <scope>NUCLEOTIDE SEQUENCE [LARGE SCALE GENOMIC DNA]</scope>
</reference>